<feature type="compositionally biased region" description="Low complexity" evidence="1">
    <location>
        <begin position="63"/>
        <end position="73"/>
    </location>
</feature>
<feature type="compositionally biased region" description="Basic and acidic residues" evidence="1">
    <location>
        <begin position="246"/>
        <end position="264"/>
    </location>
</feature>
<comment type="caution">
    <text evidence="2">The sequence shown here is derived from an EMBL/GenBank/DDBJ whole genome shotgun (WGS) entry which is preliminary data.</text>
</comment>
<protein>
    <submittedName>
        <fullName evidence="2">Uncharacterized protein</fullName>
    </submittedName>
</protein>
<feature type="region of interest" description="Disordered" evidence="1">
    <location>
        <begin position="1"/>
        <end position="143"/>
    </location>
</feature>
<evidence type="ECO:0000313" key="2">
    <source>
        <dbReference type="EMBL" id="MCD7458947.1"/>
    </source>
</evidence>
<dbReference type="PANTHER" id="PTHR33673">
    <property type="entry name" value="SUPPRESSOR SRP40-LIKE PROTEIN"/>
    <property type="match status" value="1"/>
</dbReference>
<name>A0ABS8SJB2_DATST</name>
<accession>A0ABS8SJB2</accession>
<feature type="region of interest" description="Disordered" evidence="1">
    <location>
        <begin position="313"/>
        <end position="366"/>
    </location>
</feature>
<evidence type="ECO:0000256" key="1">
    <source>
        <dbReference type="SAM" id="MobiDB-lite"/>
    </source>
</evidence>
<dbReference type="Proteomes" id="UP000823775">
    <property type="component" value="Unassembled WGS sequence"/>
</dbReference>
<feature type="region of interest" description="Disordered" evidence="1">
    <location>
        <begin position="184"/>
        <end position="232"/>
    </location>
</feature>
<keyword evidence="3" id="KW-1185">Reference proteome</keyword>
<evidence type="ECO:0000313" key="3">
    <source>
        <dbReference type="Proteomes" id="UP000823775"/>
    </source>
</evidence>
<feature type="region of interest" description="Disordered" evidence="1">
    <location>
        <begin position="246"/>
        <end position="281"/>
    </location>
</feature>
<dbReference type="PANTHER" id="PTHR33673:SF36">
    <property type="entry name" value="MYB-LIKE PROTEIN Q"/>
    <property type="match status" value="1"/>
</dbReference>
<gene>
    <name evidence="2" type="ORF">HAX54_039671</name>
</gene>
<feature type="compositionally biased region" description="Low complexity" evidence="1">
    <location>
        <begin position="30"/>
        <end position="52"/>
    </location>
</feature>
<reference evidence="2 3" key="1">
    <citation type="journal article" date="2021" name="BMC Genomics">
        <title>Datura genome reveals duplications of psychoactive alkaloid biosynthetic genes and high mutation rate following tissue culture.</title>
        <authorList>
            <person name="Rajewski A."/>
            <person name="Carter-House D."/>
            <person name="Stajich J."/>
            <person name="Litt A."/>
        </authorList>
    </citation>
    <scope>NUCLEOTIDE SEQUENCE [LARGE SCALE GENOMIC DNA]</scope>
    <source>
        <strain evidence="2">AR-01</strain>
    </source>
</reference>
<feature type="compositionally biased region" description="Polar residues" evidence="1">
    <location>
        <begin position="78"/>
        <end position="88"/>
    </location>
</feature>
<feature type="compositionally biased region" description="Basic and acidic residues" evidence="1">
    <location>
        <begin position="216"/>
        <end position="232"/>
    </location>
</feature>
<feature type="compositionally biased region" description="Pro residues" evidence="1">
    <location>
        <begin position="328"/>
        <end position="341"/>
    </location>
</feature>
<proteinExistence type="predicted"/>
<feature type="compositionally biased region" description="Polar residues" evidence="1">
    <location>
        <begin position="1"/>
        <end position="14"/>
    </location>
</feature>
<sequence>MENWSSGNKTSMQHPETKHEGGKPFMKVKTSGLSPSSSPVSSPTSSDSSLELTSRRNDPLGEADASLSASSSSPDHAPNQTPQWSMMSASPRGEAEAFPDFFPQTPEWNGANPAPMKSPPMHTNGHPPGYDPNRIPSSIFASKPNNGMEWSTASNESLFSIHMGNNSFSRDQYNMYRSGELIKPDEWSNSPYNAPEVKSNEKKNLPPNLPPLVEVDTDREVKSETTLESPRMQDKIVESCKIVSVENHENNIKEKEVSNVDEVQHSASAPNKSDDKAVPQFEASYAMSPRFSNESGNSSSSFAFPVLFNDAGKAGSLNVPSAKMERPQPQPQPQPHSPPEMQPQSPQKSESFSKPESKQPESQPKLAATTWFSRFSCWPRCC</sequence>
<organism evidence="2 3">
    <name type="scientific">Datura stramonium</name>
    <name type="common">Jimsonweed</name>
    <name type="synonym">Common thornapple</name>
    <dbReference type="NCBI Taxonomy" id="4076"/>
    <lineage>
        <taxon>Eukaryota</taxon>
        <taxon>Viridiplantae</taxon>
        <taxon>Streptophyta</taxon>
        <taxon>Embryophyta</taxon>
        <taxon>Tracheophyta</taxon>
        <taxon>Spermatophyta</taxon>
        <taxon>Magnoliopsida</taxon>
        <taxon>eudicotyledons</taxon>
        <taxon>Gunneridae</taxon>
        <taxon>Pentapetalae</taxon>
        <taxon>asterids</taxon>
        <taxon>lamiids</taxon>
        <taxon>Solanales</taxon>
        <taxon>Solanaceae</taxon>
        <taxon>Solanoideae</taxon>
        <taxon>Datureae</taxon>
        <taxon>Datura</taxon>
    </lineage>
</organism>
<dbReference type="EMBL" id="JACEIK010000552">
    <property type="protein sequence ID" value="MCD7458947.1"/>
    <property type="molecule type" value="Genomic_DNA"/>
</dbReference>